<keyword evidence="3" id="KW-1185">Reference proteome</keyword>
<reference evidence="2" key="1">
    <citation type="submission" date="2020-08" db="EMBL/GenBank/DDBJ databases">
        <title>Multicomponent nature underlies the extraordinary mechanical properties of spider dragline silk.</title>
        <authorList>
            <person name="Kono N."/>
            <person name="Nakamura H."/>
            <person name="Mori M."/>
            <person name="Yoshida Y."/>
            <person name="Ohtoshi R."/>
            <person name="Malay A.D."/>
            <person name="Moran D.A.P."/>
            <person name="Tomita M."/>
            <person name="Numata K."/>
            <person name="Arakawa K."/>
        </authorList>
    </citation>
    <scope>NUCLEOTIDE SEQUENCE</scope>
</reference>
<dbReference type="PANTHER" id="PTHR46599:SF3">
    <property type="entry name" value="PIGGYBAC TRANSPOSABLE ELEMENT-DERIVED PROTEIN 4"/>
    <property type="match status" value="1"/>
</dbReference>
<proteinExistence type="predicted"/>
<organism evidence="2 3">
    <name type="scientific">Trichonephila clavipes</name>
    <name type="common">Golden silk orbweaver</name>
    <name type="synonym">Nephila clavipes</name>
    <dbReference type="NCBI Taxonomy" id="2585209"/>
    <lineage>
        <taxon>Eukaryota</taxon>
        <taxon>Metazoa</taxon>
        <taxon>Ecdysozoa</taxon>
        <taxon>Arthropoda</taxon>
        <taxon>Chelicerata</taxon>
        <taxon>Arachnida</taxon>
        <taxon>Araneae</taxon>
        <taxon>Araneomorphae</taxon>
        <taxon>Entelegynae</taxon>
        <taxon>Araneoidea</taxon>
        <taxon>Nephilidae</taxon>
        <taxon>Trichonephila</taxon>
    </lineage>
</organism>
<dbReference type="PANTHER" id="PTHR46599">
    <property type="entry name" value="PIGGYBAC TRANSPOSABLE ELEMENT-DERIVED PROTEIN 4"/>
    <property type="match status" value="1"/>
</dbReference>
<comment type="caution">
    <text evidence="2">The sequence shown here is derived from an EMBL/GenBank/DDBJ whole genome shotgun (WGS) entry which is preliminary data.</text>
</comment>
<name>A0A8X6RJT1_TRICX</name>
<dbReference type="EMBL" id="BMAU01021187">
    <property type="protein sequence ID" value="GFX95485.1"/>
    <property type="molecule type" value="Genomic_DNA"/>
</dbReference>
<evidence type="ECO:0000313" key="2">
    <source>
        <dbReference type="EMBL" id="GFX95485.1"/>
    </source>
</evidence>
<evidence type="ECO:0000313" key="3">
    <source>
        <dbReference type="Proteomes" id="UP000887159"/>
    </source>
</evidence>
<evidence type="ECO:0000259" key="1">
    <source>
        <dbReference type="Pfam" id="PF13843"/>
    </source>
</evidence>
<accession>A0A8X6RJT1</accession>
<gene>
    <name evidence="2" type="primary">PGBD4_352</name>
    <name evidence="2" type="ORF">TNCV_4825001</name>
</gene>
<dbReference type="AlphaFoldDB" id="A0A8X6RJT1"/>
<dbReference type="InterPro" id="IPR029526">
    <property type="entry name" value="PGBD"/>
</dbReference>
<protein>
    <submittedName>
        <fullName evidence="2">PiggyBac transposable element-derived protein 4</fullName>
    </submittedName>
</protein>
<feature type="domain" description="PiggyBac transposable element-derived protein" evidence="1">
    <location>
        <begin position="2"/>
        <end position="88"/>
    </location>
</feature>
<dbReference type="Pfam" id="PF13843">
    <property type="entry name" value="DDE_Tnp_1_7"/>
    <property type="match status" value="1"/>
</dbReference>
<sequence length="105" mass="12073">MDRFLGKVYCVTIDNFYMSPRLADILVTEKTDTYGTVNKTRKDLPVSFSKEKVPKGEIVAYQRGRVMALKWQDKKSVCLMSTIHDANSYLVTCKSKDCYETSCRL</sequence>
<dbReference type="Proteomes" id="UP000887159">
    <property type="component" value="Unassembled WGS sequence"/>
</dbReference>